<dbReference type="InterPro" id="IPR046718">
    <property type="entry name" value="DUF6610"/>
</dbReference>
<evidence type="ECO:0000313" key="3">
    <source>
        <dbReference type="Proteomes" id="UP000202086"/>
    </source>
</evidence>
<sequence length="387" mass="44284">MGEQVFDPDDDNSNPFQDTSTVDFARDEADDDVPGVDEEEDTEDPLVDEPDSDESDDAETESDIDLPERQPAHQYLFDATLAAGKQANESMLRYERGGWEYDEENPADFADAPDWMEDLWFDVITTAGHEHMRIAYEYGFKTGGRLDNIDRLAEDGIPIHFIDMDWHNPEFERLVQACKKYEPEFVVGGDYTKHDPGHPDSNISTINERADILSQYAENVQVVPHGSNQVEHVPDDMVVGYSVPTTYGAAEGELIDYYGRDIHLLGGAPAKQMDMIRQFGEDIVSIDGNAINKMANVANRYWSGHDWAYENESRNPGKFTEEQVSKAKNWFTPKRRSVAGSHLVDPDITENRNFEAYERSVMHWAYQIRTRWENDWFRDQGSDVLDF</sequence>
<evidence type="ECO:0000313" key="2">
    <source>
        <dbReference type="EMBL" id="AGM11926.1"/>
    </source>
</evidence>
<evidence type="ECO:0000256" key="1">
    <source>
        <dbReference type="SAM" id="MobiDB-lite"/>
    </source>
</evidence>
<organism evidence="2 3">
    <name type="scientific">Haloarcula californiae tailed virus 1</name>
    <dbReference type="NCBI Taxonomy" id="1273746"/>
    <lineage>
        <taxon>Viruses</taxon>
        <taxon>Duplodnaviria</taxon>
        <taxon>Heunggongvirae</taxon>
        <taxon>Uroviricota</taxon>
        <taxon>Caudoviricetes</taxon>
        <taxon>Thumleimavirales</taxon>
        <taxon>Druskaviridae</taxon>
        <taxon>Hacavirus</taxon>
        <taxon>Hacavirus italiense</taxon>
        <taxon>Hacavirus HCTV1</taxon>
    </lineage>
</organism>
<protein>
    <submittedName>
        <fullName evidence="2">Uncharacterized protein</fullName>
    </submittedName>
</protein>
<dbReference type="GeneID" id="16193571"/>
<proteinExistence type="predicted"/>
<name>R4THZ2_9CAUD</name>
<keyword evidence="3" id="KW-1185">Reference proteome</keyword>
<dbReference type="RefSeq" id="YP_008059625.1">
    <property type="nucleotide sequence ID" value="NC_021330.1"/>
</dbReference>
<dbReference type="EMBL" id="KC292029">
    <property type="protein sequence ID" value="AGM11926.1"/>
    <property type="molecule type" value="Genomic_DNA"/>
</dbReference>
<feature type="compositionally biased region" description="Acidic residues" evidence="1">
    <location>
        <begin position="28"/>
        <end position="65"/>
    </location>
</feature>
<feature type="compositionally biased region" description="Polar residues" evidence="1">
    <location>
        <begin position="13"/>
        <end position="22"/>
    </location>
</feature>
<dbReference type="KEGG" id="vg:16193571"/>
<dbReference type="Pfam" id="PF20314">
    <property type="entry name" value="DUF6610"/>
    <property type="match status" value="1"/>
</dbReference>
<gene>
    <name evidence="2" type="primary">64</name>
    <name evidence="2" type="ORF">DNAM5_64</name>
</gene>
<feature type="region of interest" description="Disordered" evidence="1">
    <location>
        <begin position="1"/>
        <end position="70"/>
    </location>
</feature>
<accession>R4THZ2</accession>
<feature type="compositionally biased region" description="Acidic residues" evidence="1">
    <location>
        <begin position="1"/>
        <end position="12"/>
    </location>
</feature>
<dbReference type="OrthoDB" id="5241at10239"/>
<reference evidence="2 3" key="1">
    <citation type="submission" date="2012-12" db="EMBL/GenBank/DDBJ databases">
        <authorList>
            <person name="Sencilo A."/>
            <person name="Jacobs-Sera D."/>
            <person name="Russell D.A."/>
            <person name="Ko C."/>
            <person name="Atanasova N."/>
            <person name="Osterlund E."/>
            <person name="Oksanen H.M."/>
            <person name="Bamford D.H."/>
            <person name="Hatfull G.F."/>
            <person name="Roine E."/>
            <person name="Hendrix R.W."/>
        </authorList>
    </citation>
    <scope>NUCLEOTIDE SEQUENCE [LARGE SCALE GENOMIC DNA]</scope>
</reference>
<dbReference type="Proteomes" id="UP000202086">
    <property type="component" value="Segment"/>
</dbReference>